<dbReference type="Gene3D" id="3.50.50.60">
    <property type="entry name" value="FAD/NAD(P)-binding domain"/>
    <property type="match status" value="1"/>
</dbReference>
<protein>
    <submittedName>
        <fullName evidence="1">Beta-cyclopiazonate dehydrogenase</fullName>
    </submittedName>
</protein>
<gene>
    <name evidence="1" type="primary">cpaO_1</name>
    <name evidence="1" type="ORF">LOCC1_G001620</name>
</gene>
<dbReference type="Proteomes" id="UP000443090">
    <property type="component" value="Unassembled WGS sequence"/>
</dbReference>
<name>A0A8H8S6Z5_9HELO</name>
<organism evidence="1 2">
    <name type="scientific">Lachnellula occidentalis</name>
    <dbReference type="NCBI Taxonomy" id="215460"/>
    <lineage>
        <taxon>Eukaryota</taxon>
        <taxon>Fungi</taxon>
        <taxon>Dikarya</taxon>
        <taxon>Ascomycota</taxon>
        <taxon>Pezizomycotina</taxon>
        <taxon>Leotiomycetes</taxon>
        <taxon>Helotiales</taxon>
        <taxon>Lachnaceae</taxon>
        <taxon>Lachnellula</taxon>
    </lineage>
</organism>
<reference evidence="1 2" key="1">
    <citation type="submission" date="2018-05" db="EMBL/GenBank/DDBJ databases">
        <title>Genome sequencing and assembly of the regulated plant pathogen Lachnellula willkommii and related sister species for the development of diagnostic species identification markers.</title>
        <authorList>
            <person name="Giroux E."/>
            <person name="Bilodeau G."/>
        </authorList>
    </citation>
    <scope>NUCLEOTIDE SEQUENCE [LARGE SCALE GENOMIC DNA]</scope>
    <source>
        <strain evidence="1 2">CBS 160.35</strain>
    </source>
</reference>
<dbReference type="Pfam" id="PF13450">
    <property type="entry name" value="NAD_binding_8"/>
    <property type="match status" value="1"/>
</dbReference>
<dbReference type="AlphaFoldDB" id="A0A8H8S6Z5"/>
<dbReference type="OrthoDB" id="68575at2759"/>
<evidence type="ECO:0000313" key="2">
    <source>
        <dbReference type="Proteomes" id="UP000443090"/>
    </source>
</evidence>
<comment type="caution">
    <text evidence="1">The sequence shown here is derived from an EMBL/GenBank/DDBJ whole genome shotgun (WGS) entry which is preliminary data.</text>
</comment>
<dbReference type="EMBL" id="QGMI01000067">
    <property type="protein sequence ID" value="TVY47918.1"/>
    <property type="molecule type" value="Genomic_DNA"/>
</dbReference>
<sequence>STWSTPTARPTNETFPQGYPSNRDTMLLSILSASNLLITLLVTLRVDASTVVNGISYSVDRILTRDFTVIGGGATGTYAAIRLKDLGHTVLVIEGKDRLGGHTETYHDPKTGGTTDLGVLIWHNSTLVRAFFDRLNVSLITSSLGTLGSNGSTAYIDFQTGKPVPAYSPAVPIAALTKYAEVLAQYPYVASGFDLPYPVPDDLLMLFGDFVVEYGLQDLVGLLGSFTQGFGDILKMPTLYIFKYFGLDLISSLQTGFLTTALHDNSLLYENASADLGQDVVLSSTILAVDRSGNDGVKVIIKTPSGITFIKSRKLIFTIPPKVKNLQGWDLDCNETSLFGQFSNFGFYAGILRNSGIPDNLSITNVSPNTPYNLPPLPAIYTITPSGVAGLLSLTFGSVSDLADEEAKQQIISSVENLQVNRTGPNNPELAMYSSHTPYELTVPASAIAGGFYKSLYSLQGERHTWYTGAAFHIHDSSQLWQFTEALLHNITASLPA</sequence>
<evidence type="ECO:0000313" key="1">
    <source>
        <dbReference type="EMBL" id="TVY47918.1"/>
    </source>
</evidence>
<accession>A0A8H8S6Z5</accession>
<dbReference type="SUPFAM" id="SSF51905">
    <property type="entry name" value="FAD/NAD(P)-binding domain"/>
    <property type="match status" value="1"/>
</dbReference>
<dbReference type="InterPro" id="IPR036188">
    <property type="entry name" value="FAD/NAD-bd_sf"/>
</dbReference>
<dbReference type="Gene3D" id="3.30.70.1990">
    <property type="match status" value="1"/>
</dbReference>
<feature type="non-terminal residue" evidence="1">
    <location>
        <position position="497"/>
    </location>
</feature>
<proteinExistence type="predicted"/>
<dbReference type="Gene3D" id="1.10.405.20">
    <property type="match status" value="1"/>
</dbReference>
<keyword evidence="2" id="KW-1185">Reference proteome</keyword>